<evidence type="ECO:0000256" key="3">
    <source>
        <dbReference type="ARBA" id="ARBA00023163"/>
    </source>
</evidence>
<dbReference type="Pfam" id="PF07729">
    <property type="entry name" value="FCD"/>
    <property type="match status" value="1"/>
</dbReference>
<dbReference type="SMART" id="SM00345">
    <property type="entry name" value="HTH_GNTR"/>
    <property type="match status" value="1"/>
</dbReference>
<dbReference type="Pfam" id="PF00392">
    <property type="entry name" value="GntR"/>
    <property type="match status" value="1"/>
</dbReference>
<proteinExistence type="predicted"/>
<dbReference type="Gene3D" id="1.20.120.530">
    <property type="entry name" value="GntR ligand-binding domain-like"/>
    <property type="match status" value="1"/>
</dbReference>
<dbReference type="PRINTS" id="PR00035">
    <property type="entry name" value="HTHGNTR"/>
</dbReference>
<evidence type="ECO:0000259" key="4">
    <source>
        <dbReference type="PROSITE" id="PS50949"/>
    </source>
</evidence>
<keyword evidence="2" id="KW-0238">DNA-binding</keyword>
<evidence type="ECO:0000256" key="1">
    <source>
        <dbReference type="ARBA" id="ARBA00023015"/>
    </source>
</evidence>
<dbReference type="PANTHER" id="PTHR43537:SF5">
    <property type="entry name" value="UXU OPERON TRANSCRIPTIONAL REGULATOR"/>
    <property type="match status" value="1"/>
</dbReference>
<dbReference type="GO" id="GO:0003700">
    <property type="term" value="F:DNA-binding transcription factor activity"/>
    <property type="evidence" value="ECO:0007669"/>
    <property type="project" value="InterPro"/>
</dbReference>
<sequence length="247" mass="27834">MQGFDSKRGSADLALDELRRLLRDDGLAPGVRLPTERALADRLGINRATLRKALARLEMEGAIVRHVGRGTFVSAPPEASKAPAENASPIELMEARLVLEPAIAREAALRARKEDLERLELCLVRSESADGFEAFEEWDIAFHRALADATQNAVFTMVMEMMRTMRSTAEWDRLKRASFNPDLRDRYRIEHRAILRALEARDQAAAAMATVQHMQTVHAAISGKQWPPINQPAMSRRRIREDMADRV</sequence>
<dbReference type="Gene3D" id="1.10.10.10">
    <property type="entry name" value="Winged helix-like DNA-binding domain superfamily/Winged helix DNA-binding domain"/>
    <property type="match status" value="1"/>
</dbReference>
<dbReference type="AlphaFoldDB" id="A0A0F9WXA0"/>
<dbReference type="InterPro" id="IPR011711">
    <property type="entry name" value="GntR_C"/>
</dbReference>
<dbReference type="PANTHER" id="PTHR43537">
    <property type="entry name" value="TRANSCRIPTIONAL REGULATOR, GNTR FAMILY"/>
    <property type="match status" value="1"/>
</dbReference>
<protein>
    <recommendedName>
        <fullName evidence="4">HTH gntR-type domain-containing protein</fullName>
    </recommendedName>
</protein>
<dbReference type="CDD" id="cd07377">
    <property type="entry name" value="WHTH_GntR"/>
    <property type="match status" value="1"/>
</dbReference>
<dbReference type="SUPFAM" id="SSF46785">
    <property type="entry name" value="Winged helix' DNA-binding domain"/>
    <property type="match status" value="1"/>
</dbReference>
<dbReference type="InterPro" id="IPR000524">
    <property type="entry name" value="Tscrpt_reg_HTH_GntR"/>
</dbReference>
<name>A0A0F9WXA0_9ZZZZ</name>
<keyword evidence="3" id="KW-0804">Transcription</keyword>
<dbReference type="InterPro" id="IPR036388">
    <property type="entry name" value="WH-like_DNA-bd_sf"/>
</dbReference>
<dbReference type="SUPFAM" id="SSF48008">
    <property type="entry name" value="GntR ligand-binding domain-like"/>
    <property type="match status" value="1"/>
</dbReference>
<feature type="domain" description="HTH gntR-type" evidence="4">
    <location>
        <begin position="8"/>
        <end position="76"/>
    </location>
</feature>
<evidence type="ECO:0000256" key="2">
    <source>
        <dbReference type="ARBA" id="ARBA00023125"/>
    </source>
</evidence>
<evidence type="ECO:0000313" key="5">
    <source>
        <dbReference type="EMBL" id="KKN83643.1"/>
    </source>
</evidence>
<organism evidence="5">
    <name type="scientific">marine sediment metagenome</name>
    <dbReference type="NCBI Taxonomy" id="412755"/>
    <lineage>
        <taxon>unclassified sequences</taxon>
        <taxon>metagenomes</taxon>
        <taxon>ecological metagenomes</taxon>
    </lineage>
</organism>
<dbReference type="SMART" id="SM00895">
    <property type="entry name" value="FCD"/>
    <property type="match status" value="1"/>
</dbReference>
<dbReference type="GO" id="GO:0003677">
    <property type="term" value="F:DNA binding"/>
    <property type="evidence" value="ECO:0007669"/>
    <property type="project" value="UniProtKB-KW"/>
</dbReference>
<accession>A0A0F9WXA0</accession>
<dbReference type="InterPro" id="IPR008920">
    <property type="entry name" value="TF_FadR/GntR_C"/>
</dbReference>
<dbReference type="PROSITE" id="PS50949">
    <property type="entry name" value="HTH_GNTR"/>
    <property type="match status" value="1"/>
</dbReference>
<dbReference type="EMBL" id="LAZR01000182">
    <property type="protein sequence ID" value="KKN83643.1"/>
    <property type="molecule type" value="Genomic_DNA"/>
</dbReference>
<keyword evidence="1" id="KW-0805">Transcription regulation</keyword>
<comment type="caution">
    <text evidence="5">The sequence shown here is derived from an EMBL/GenBank/DDBJ whole genome shotgun (WGS) entry which is preliminary data.</text>
</comment>
<dbReference type="InterPro" id="IPR036390">
    <property type="entry name" value="WH_DNA-bd_sf"/>
</dbReference>
<reference evidence="5" key="1">
    <citation type="journal article" date="2015" name="Nature">
        <title>Complex archaea that bridge the gap between prokaryotes and eukaryotes.</title>
        <authorList>
            <person name="Spang A."/>
            <person name="Saw J.H."/>
            <person name="Jorgensen S.L."/>
            <person name="Zaremba-Niedzwiedzka K."/>
            <person name="Martijn J."/>
            <person name="Lind A.E."/>
            <person name="van Eijk R."/>
            <person name="Schleper C."/>
            <person name="Guy L."/>
            <person name="Ettema T.J."/>
        </authorList>
    </citation>
    <scope>NUCLEOTIDE SEQUENCE</scope>
</reference>
<gene>
    <name evidence="5" type="ORF">LCGC14_0297050</name>
</gene>